<dbReference type="SUPFAM" id="SSF51556">
    <property type="entry name" value="Metallo-dependent hydrolases"/>
    <property type="match status" value="1"/>
</dbReference>
<feature type="signal peptide" evidence="1">
    <location>
        <begin position="1"/>
        <end position="27"/>
    </location>
</feature>
<dbReference type="Gene3D" id="3.10.310.70">
    <property type="match status" value="1"/>
</dbReference>
<name>A0AAV9U5G8_9PEZI</name>
<dbReference type="SUPFAM" id="SSF51338">
    <property type="entry name" value="Composite domain of metallo-dependent hydrolases"/>
    <property type="match status" value="1"/>
</dbReference>
<dbReference type="CDD" id="cd01300">
    <property type="entry name" value="YtcJ_like"/>
    <property type="match status" value="1"/>
</dbReference>
<dbReference type="Pfam" id="PF07969">
    <property type="entry name" value="Amidohydro_3"/>
    <property type="match status" value="1"/>
</dbReference>
<gene>
    <name evidence="3" type="ORF">TWF730_003973</name>
</gene>
<accession>A0AAV9U5G8</accession>
<dbReference type="InterPro" id="IPR013108">
    <property type="entry name" value="Amidohydro_3"/>
</dbReference>
<dbReference type="Gene3D" id="2.30.40.10">
    <property type="entry name" value="Urease, subunit C, domain 1"/>
    <property type="match status" value="1"/>
</dbReference>
<dbReference type="PANTHER" id="PTHR22642">
    <property type="entry name" value="IMIDAZOLONEPROPIONASE"/>
    <property type="match status" value="1"/>
</dbReference>
<dbReference type="EMBL" id="JAVHNS010000016">
    <property type="protein sequence ID" value="KAK6333790.1"/>
    <property type="molecule type" value="Genomic_DNA"/>
</dbReference>
<feature type="domain" description="Amidohydrolase 3" evidence="2">
    <location>
        <begin position="135"/>
        <end position="650"/>
    </location>
</feature>
<dbReference type="InterPro" id="IPR033932">
    <property type="entry name" value="YtcJ-like"/>
</dbReference>
<dbReference type="AlphaFoldDB" id="A0AAV9U5G8"/>
<feature type="chain" id="PRO_5043362130" description="Amidohydrolase 3 domain-containing protein" evidence="1">
    <location>
        <begin position="28"/>
        <end position="658"/>
    </location>
</feature>
<organism evidence="3 4">
    <name type="scientific">Orbilia blumenaviensis</name>
    <dbReference type="NCBI Taxonomy" id="1796055"/>
    <lineage>
        <taxon>Eukaryota</taxon>
        <taxon>Fungi</taxon>
        <taxon>Dikarya</taxon>
        <taxon>Ascomycota</taxon>
        <taxon>Pezizomycotina</taxon>
        <taxon>Orbiliomycetes</taxon>
        <taxon>Orbiliales</taxon>
        <taxon>Orbiliaceae</taxon>
        <taxon>Orbilia</taxon>
    </lineage>
</organism>
<comment type="caution">
    <text evidence="3">The sequence shown here is derived from an EMBL/GenBank/DDBJ whole genome shotgun (WGS) entry which is preliminary data.</text>
</comment>
<dbReference type="GO" id="GO:0016810">
    <property type="term" value="F:hydrolase activity, acting on carbon-nitrogen (but not peptide) bonds"/>
    <property type="evidence" value="ECO:0007669"/>
    <property type="project" value="InterPro"/>
</dbReference>
<evidence type="ECO:0000313" key="3">
    <source>
        <dbReference type="EMBL" id="KAK6333790.1"/>
    </source>
</evidence>
<protein>
    <recommendedName>
        <fullName evidence="2">Amidohydrolase 3 domain-containing protein</fullName>
    </recommendedName>
</protein>
<evidence type="ECO:0000313" key="4">
    <source>
        <dbReference type="Proteomes" id="UP001373714"/>
    </source>
</evidence>
<reference evidence="3 4" key="1">
    <citation type="submission" date="2019-10" db="EMBL/GenBank/DDBJ databases">
        <authorList>
            <person name="Palmer J.M."/>
        </authorList>
    </citation>
    <scope>NUCLEOTIDE SEQUENCE [LARGE SCALE GENOMIC DNA]</scope>
    <source>
        <strain evidence="3 4">TWF730</strain>
    </source>
</reference>
<keyword evidence="1" id="KW-0732">Signal</keyword>
<dbReference type="Gene3D" id="3.20.20.140">
    <property type="entry name" value="Metal-dependent hydrolases"/>
    <property type="match status" value="1"/>
</dbReference>
<evidence type="ECO:0000259" key="2">
    <source>
        <dbReference type="Pfam" id="PF07969"/>
    </source>
</evidence>
<dbReference type="Proteomes" id="UP001373714">
    <property type="component" value="Unassembled WGS sequence"/>
</dbReference>
<keyword evidence="4" id="KW-1185">Reference proteome</keyword>
<sequence>MRLLKQLSAGPLVLAGLVFSQLPLSTAHPDHEEEQESCLTGHIKLAETLIGKISPSHFDFEAVDRQFSLPEKRTSDENVPIIFYSSYWQNSRPIITMANGKLSAVAALAIRNGKVVAAGSLDRVRKKSGNRRVFRDLKNQIILPGFVEPHLHILLSALLKGYFLDISPLRAPTFESAMSQLRAELKTLKPGEWLVAYGYDPSRLNWRDLSKDDLDKEVSSTVPILILNASGHLAYANSPAFKDAKVDESTPEPEGGKYAKDSNGRLTGVLVEGGAIQRFSANATVANSGRNGRIYDALPKIFQQWLTKGITTVFDGGLGVVTENDTDIIASLTKPDGKTVSPIRIRAAVANFKPGDAEKKLGKAGMPPGGFKQEELIIKTVKLWSDGSTQGFTAAVKQKYLLEHFPGYFKDHEKGVLVWPDGAPEGESAFNTTMYNEMLKWLNRGYQLMIHANGDRASDIVLGNFQKIFEKYPKHNPKQSGIVHRIEHFTVTELPQLELAKKLGIAVSHTMGHVYYWGDTFRDGVLGKERAERIDPVRDGAQQGLIYSFNSDSPVTDADPLLWVGTAITRRIYNSNNILGTGQRVGLEDALKGVTINPAKQILWENEIGSLEAGKFADFVIVSRDLRCFDWEQKSTSDIKILETWVGGKLKYSATGSL</sequence>
<proteinExistence type="predicted"/>
<evidence type="ECO:0000256" key="1">
    <source>
        <dbReference type="SAM" id="SignalP"/>
    </source>
</evidence>
<dbReference type="InterPro" id="IPR011059">
    <property type="entry name" value="Metal-dep_hydrolase_composite"/>
</dbReference>
<dbReference type="InterPro" id="IPR032466">
    <property type="entry name" value="Metal_Hydrolase"/>
</dbReference>
<dbReference type="PANTHER" id="PTHR22642:SF2">
    <property type="entry name" value="PROTEIN LONG AFTER FAR-RED 3"/>
    <property type="match status" value="1"/>
</dbReference>